<comment type="caution">
    <text evidence="15">The sequence shown here is derived from an EMBL/GenBank/DDBJ whole genome shotgun (WGS) entry which is preliminary data.</text>
</comment>
<feature type="binding site" evidence="12">
    <location>
        <position position="24"/>
    </location>
    <ligand>
        <name>[4Fe-4S] cluster</name>
        <dbReference type="ChEBI" id="CHEBI:49883"/>
        <label>1</label>
        <note>4Fe-4S-S-AdoMet</note>
    </ligand>
</feature>
<dbReference type="GO" id="GO:0006777">
    <property type="term" value="P:Mo-molybdopterin cofactor biosynthetic process"/>
    <property type="evidence" value="ECO:0007669"/>
    <property type="project" value="UniProtKB-UniRule"/>
</dbReference>
<evidence type="ECO:0000313" key="16">
    <source>
        <dbReference type="Proteomes" id="UP000823935"/>
    </source>
</evidence>
<dbReference type="PANTHER" id="PTHR22960">
    <property type="entry name" value="MOLYBDOPTERIN COFACTOR SYNTHESIS PROTEIN A"/>
    <property type="match status" value="1"/>
</dbReference>
<keyword evidence="7 12" id="KW-0411">Iron-sulfur</keyword>
<dbReference type="AlphaFoldDB" id="A0A9D1ES85"/>
<feature type="binding site" evidence="12">
    <location>
        <position position="26"/>
    </location>
    <ligand>
        <name>S-adenosyl-L-methionine</name>
        <dbReference type="ChEBI" id="CHEBI:59789"/>
    </ligand>
</feature>
<organism evidence="15 16">
    <name type="scientific">Candidatus Limivivens intestinipullorum</name>
    <dbReference type="NCBI Taxonomy" id="2840858"/>
    <lineage>
        <taxon>Bacteria</taxon>
        <taxon>Bacillati</taxon>
        <taxon>Bacillota</taxon>
        <taxon>Clostridia</taxon>
        <taxon>Lachnospirales</taxon>
        <taxon>Lachnospiraceae</taxon>
        <taxon>Lachnospiraceae incertae sedis</taxon>
        <taxon>Candidatus Limivivens</taxon>
    </lineage>
</organism>
<reference evidence="15" key="1">
    <citation type="submission" date="2020-10" db="EMBL/GenBank/DDBJ databases">
        <authorList>
            <person name="Gilroy R."/>
        </authorList>
    </citation>
    <scope>NUCLEOTIDE SEQUENCE</scope>
    <source>
        <strain evidence="15">CHK190-19873</strain>
    </source>
</reference>
<feature type="binding site" evidence="12">
    <location>
        <position position="115"/>
    </location>
    <ligand>
        <name>S-adenosyl-L-methionine</name>
        <dbReference type="ChEBI" id="CHEBI:59789"/>
    </ligand>
</feature>
<evidence type="ECO:0000256" key="7">
    <source>
        <dbReference type="ARBA" id="ARBA00023014"/>
    </source>
</evidence>
<dbReference type="CDD" id="cd01335">
    <property type="entry name" value="Radical_SAM"/>
    <property type="match status" value="1"/>
</dbReference>
<evidence type="ECO:0000259" key="14">
    <source>
        <dbReference type="PROSITE" id="PS51918"/>
    </source>
</evidence>
<feature type="binding site" evidence="12">
    <location>
        <position position="264"/>
    </location>
    <ligand>
        <name>[4Fe-4S] cluster</name>
        <dbReference type="ChEBI" id="CHEBI:49883"/>
        <label>2</label>
        <note>4Fe-4S-substrate</note>
    </ligand>
</feature>
<feature type="binding site" evidence="12">
    <location>
        <position position="91"/>
    </location>
    <ligand>
        <name>GTP</name>
        <dbReference type="ChEBI" id="CHEBI:37565"/>
    </ligand>
</feature>
<reference evidence="15" key="2">
    <citation type="journal article" date="2021" name="PeerJ">
        <title>Extensive microbial diversity within the chicken gut microbiome revealed by metagenomics and culture.</title>
        <authorList>
            <person name="Gilroy R."/>
            <person name="Ravi A."/>
            <person name="Getino M."/>
            <person name="Pursley I."/>
            <person name="Horton D.L."/>
            <person name="Alikhan N.F."/>
            <person name="Baker D."/>
            <person name="Gharbi K."/>
            <person name="Hall N."/>
            <person name="Watson M."/>
            <person name="Adriaenssens E.M."/>
            <person name="Foster-Nyarko E."/>
            <person name="Jarju S."/>
            <person name="Secka A."/>
            <person name="Antonio M."/>
            <person name="Oren A."/>
            <person name="Chaudhuri R.R."/>
            <person name="La Ragione R."/>
            <person name="Hildebrand F."/>
            <person name="Pallen M.J."/>
        </authorList>
    </citation>
    <scope>NUCLEOTIDE SEQUENCE</scope>
    <source>
        <strain evidence="15">CHK190-19873</strain>
    </source>
</reference>
<dbReference type="GO" id="GO:0051539">
    <property type="term" value="F:4 iron, 4 sulfur cluster binding"/>
    <property type="evidence" value="ECO:0007669"/>
    <property type="project" value="UniProtKB-UniRule"/>
</dbReference>
<feature type="compositionally biased region" description="Basic and acidic residues" evidence="13">
    <location>
        <begin position="301"/>
        <end position="316"/>
    </location>
</feature>
<keyword evidence="6 12" id="KW-0408">Iron</keyword>
<dbReference type="EMBL" id="DVIQ01000025">
    <property type="protein sequence ID" value="HIS30988.1"/>
    <property type="molecule type" value="Genomic_DNA"/>
</dbReference>
<dbReference type="SFLD" id="SFLDG01386">
    <property type="entry name" value="main_SPASM_domain-containing"/>
    <property type="match status" value="1"/>
</dbReference>
<dbReference type="GO" id="GO:0046872">
    <property type="term" value="F:metal ion binding"/>
    <property type="evidence" value="ECO:0007669"/>
    <property type="project" value="UniProtKB-KW"/>
</dbReference>
<dbReference type="GO" id="GO:0061798">
    <property type="term" value="F:GTP 3',8'-cyclase activity"/>
    <property type="evidence" value="ECO:0007669"/>
    <property type="project" value="UniProtKB-UniRule"/>
</dbReference>
<evidence type="ECO:0000256" key="8">
    <source>
        <dbReference type="ARBA" id="ARBA00023134"/>
    </source>
</evidence>
<protein>
    <recommendedName>
        <fullName evidence="1 12">GTP 3',8-cyclase</fullName>
        <ecNumber evidence="1 12">4.1.99.22</ecNumber>
    </recommendedName>
    <alternativeName>
        <fullName evidence="12">Molybdenum cofactor biosynthesis protein A</fullName>
    </alternativeName>
</protein>
<dbReference type="SFLD" id="SFLDG01383">
    <property type="entry name" value="cyclic_pyranopterin_phosphate"/>
    <property type="match status" value="1"/>
</dbReference>
<dbReference type="HAMAP" id="MF_01225_B">
    <property type="entry name" value="MoaA_B"/>
    <property type="match status" value="1"/>
</dbReference>
<feature type="domain" description="Radical SAM core" evidence="14">
    <location>
        <begin position="4"/>
        <end position="224"/>
    </location>
</feature>
<gene>
    <name evidence="12 15" type="primary">moaA</name>
    <name evidence="15" type="ORF">IAB44_05480</name>
</gene>
<dbReference type="GO" id="GO:0005525">
    <property type="term" value="F:GTP binding"/>
    <property type="evidence" value="ECO:0007669"/>
    <property type="project" value="UniProtKB-UniRule"/>
</dbReference>
<dbReference type="EC" id="4.1.99.22" evidence="1 12"/>
<keyword evidence="3 12" id="KW-0949">S-adenosyl-L-methionine</keyword>
<evidence type="ECO:0000256" key="4">
    <source>
        <dbReference type="ARBA" id="ARBA00022723"/>
    </source>
</evidence>
<evidence type="ECO:0000256" key="12">
    <source>
        <dbReference type="HAMAP-Rule" id="MF_01225"/>
    </source>
</evidence>
<feature type="binding site" evidence="12">
    <location>
        <begin position="252"/>
        <end position="254"/>
    </location>
    <ligand>
        <name>GTP</name>
        <dbReference type="ChEBI" id="CHEBI:37565"/>
    </ligand>
</feature>
<dbReference type="InterPro" id="IPR010505">
    <property type="entry name" value="MoaA_twitch"/>
</dbReference>
<comment type="caution">
    <text evidence="12">Lacks conserved residue(s) required for the propagation of feature annotation.</text>
</comment>
<dbReference type="Pfam" id="PF04055">
    <property type="entry name" value="Radical_SAM"/>
    <property type="match status" value="1"/>
</dbReference>
<keyword evidence="4 12" id="KW-0479">Metal-binding</keyword>
<feature type="binding site" evidence="12">
    <location>
        <position position="27"/>
    </location>
    <ligand>
        <name>[4Fe-4S] cluster</name>
        <dbReference type="ChEBI" id="CHEBI:49883"/>
        <label>1</label>
        <note>4Fe-4S-S-AdoMet</note>
    </ligand>
</feature>
<comment type="cofactor">
    <cofactor evidence="12">
        <name>[4Fe-4S] cluster</name>
        <dbReference type="ChEBI" id="CHEBI:49883"/>
    </cofactor>
    <text evidence="12">Binds 2 [4Fe-4S] clusters. Binds 1 [4Fe-4S] cluster coordinated with 3 cysteines and an exchangeable S-adenosyl-L-methionine and 1 [4Fe-4S] cluster coordinated with 3 cysteines and the GTP-derived substrate.</text>
</comment>
<proteinExistence type="inferred from homology"/>
<dbReference type="Gene3D" id="3.20.20.70">
    <property type="entry name" value="Aldolase class I"/>
    <property type="match status" value="1"/>
</dbReference>
<dbReference type="Proteomes" id="UP000823935">
    <property type="component" value="Unassembled WGS sequence"/>
</dbReference>
<evidence type="ECO:0000256" key="13">
    <source>
        <dbReference type="SAM" id="MobiDB-lite"/>
    </source>
</evidence>
<dbReference type="Pfam" id="PF06463">
    <property type="entry name" value="Mob_synth_C"/>
    <property type="match status" value="1"/>
</dbReference>
<evidence type="ECO:0000256" key="10">
    <source>
        <dbReference type="ARBA" id="ARBA00023239"/>
    </source>
</evidence>
<feature type="binding site" evidence="12">
    <location>
        <position position="151"/>
    </location>
    <ligand>
        <name>GTP</name>
        <dbReference type="ChEBI" id="CHEBI:37565"/>
    </ligand>
</feature>
<evidence type="ECO:0000256" key="2">
    <source>
        <dbReference type="ARBA" id="ARBA00022485"/>
    </source>
</evidence>
<keyword evidence="2 12" id="KW-0004">4Fe-4S</keyword>
<evidence type="ECO:0000256" key="9">
    <source>
        <dbReference type="ARBA" id="ARBA00023150"/>
    </source>
</evidence>
<dbReference type="SFLD" id="SFLDG01067">
    <property type="entry name" value="SPASM/twitch_domain_containing"/>
    <property type="match status" value="1"/>
</dbReference>
<evidence type="ECO:0000256" key="3">
    <source>
        <dbReference type="ARBA" id="ARBA00022691"/>
    </source>
</evidence>
<evidence type="ECO:0000256" key="11">
    <source>
        <dbReference type="ARBA" id="ARBA00048697"/>
    </source>
</evidence>
<feature type="binding site" evidence="12">
    <location>
        <position position="250"/>
    </location>
    <ligand>
        <name>[4Fe-4S] cluster</name>
        <dbReference type="ChEBI" id="CHEBI:49883"/>
        <label>2</label>
        <note>4Fe-4S-substrate</note>
    </ligand>
</feature>
<evidence type="ECO:0000256" key="6">
    <source>
        <dbReference type="ARBA" id="ARBA00023004"/>
    </source>
</evidence>
<keyword evidence="8 12" id="KW-0342">GTP-binding</keyword>
<feature type="binding site" evidence="12">
    <location>
        <position position="64"/>
    </location>
    <ligand>
        <name>S-adenosyl-L-methionine</name>
        <dbReference type="ChEBI" id="CHEBI:59789"/>
    </ligand>
</feature>
<comment type="pathway">
    <text evidence="12">Cofactor biosynthesis; molybdopterin biosynthesis.</text>
</comment>
<dbReference type="InterPro" id="IPR013483">
    <property type="entry name" value="MoaA"/>
</dbReference>
<evidence type="ECO:0000256" key="5">
    <source>
        <dbReference type="ARBA" id="ARBA00022741"/>
    </source>
</evidence>
<dbReference type="PROSITE" id="PS01305">
    <property type="entry name" value="MOAA_NIFB_PQQE"/>
    <property type="match status" value="1"/>
</dbReference>
<dbReference type="InterPro" id="IPR050105">
    <property type="entry name" value="MoCo_biosynth_MoaA/MoaC"/>
</dbReference>
<evidence type="ECO:0000313" key="15">
    <source>
        <dbReference type="EMBL" id="HIS30988.1"/>
    </source>
</evidence>
<dbReference type="CDD" id="cd21117">
    <property type="entry name" value="Twitch_MoaA"/>
    <property type="match status" value="1"/>
</dbReference>
<dbReference type="SMART" id="SM00729">
    <property type="entry name" value="Elp3"/>
    <property type="match status" value="1"/>
</dbReference>
<dbReference type="SUPFAM" id="SSF102114">
    <property type="entry name" value="Radical SAM enzymes"/>
    <property type="match status" value="1"/>
</dbReference>
<keyword evidence="5 12" id="KW-0547">Nucleotide-binding</keyword>
<dbReference type="InterPro" id="IPR007197">
    <property type="entry name" value="rSAM"/>
</dbReference>
<dbReference type="PANTHER" id="PTHR22960:SF0">
    <property type="entry name" value="MOLYBDENUM COFACTOR BIOSYNTHESIS PROTEIN 1"/>
    <property type="match status" value="1"/>
</dbReference>
<keyword evidence="9 12" id="KW-0501">Molybdenum cofactor biosynthesis</keyword>
<dbReference type="GO" id="GO:0061799">
    <property type="term" value="F:cyclic pyranopterin monophosphate synthase activity"/>
    <property type="evidence" value="ECO:0007669"/>
    <property type="project" value="TreeGrafter"/>
</dbReference>
<feature type="region of interest" description="Disordered" evidence="13">
    <location>
        <begin position="291"/>
        <end position="322"/>
    </location>
</feature>
<dbReference type="GO" id="GO:1904047">
    <property type="term" value="F:S-adenosyl-L-methionine binding"/>
    <property type="evidence" value="ECO:0007669"/>
    <property type="project" value="UniProtKB-UniRule"/>
</dbReference>
<dbReference type="InterPro" id="IPR040064">
    <property type="entry name" value="MoaA-like"/>
</dbReference>
<dbReference type="InterPro" id="IPR013785">
    <property type="entry name" value="Aldolase_TIM"/>
</dbReference>
<dbReference type="InterPro" id="IPR006638">
    <property type="entry name" value="Elp3/MiaA/NifB-like_rSAM"/>
</dbReference>
<comment type="subunit">
    <text evidence="12">Monomer and homodimer.</text>
</comment>
<dbReference type="NCBIfam" id="TIGR02666">
    <property type="entry name" value="moaA"/>
    <property type="match status" value="1"/>
</dbReference>
<feature type="binding site" evidence="12">
    <location>
        <position position="20"/>
    </location>
    <ligand>
        <name>[4Fe-4S] cluster</name>
        <dbReference type="ChEBI" id="CHEBI:49883"/>
        <label>1</label>
        <note>4Fe-4S-S-AdoMet</note>
    </ligand>
</feature>
<dbReference type="InterPro" id="IPR000385">
    <property type="entry name" value="MoaA_NifB_PqqE_Fe-S-bd_CS"/>
</dbReference>
<dbReference type="InterPro" id="IPR058240">
    <property type="entry name" value="rSAM_sf"/>
</dbReference>
<accession>A0A9D1ES85</accession>
<name>A0A9D1ES85_9FIRM</name>
<comment type="function">
    <text evidence="12">Catalyzes the cyclization of GTP to (8S)-3',8-cyclo-7,8-dihydroguanosine 5'-triphosphate.</text>
</comment>
<feature type="binding site" evidence="12">
    <location>
        <position position="247"/>
    </location>
    <ligand>
        <name>[4Fe-4S] cluster</name>
        <dbReference type="ChEBI" id="CHEBI:49883"/>
        <label>2</label>
        <note>4Fe-4S-substrate</note>
    </ligand>
</feature>
<feature type="binding site" evidence="12">
    <location>
        <position position="185"/>
    </location>
    <ligand>
        <name>S-adenosyl-L-methionine</name>
        <dbReference type="ChEBI" id="CHEBI:59789"/>
    </ligand>
</feature>
<comment type="catalytic activity">
    <reaction evidence="11 12">
        <text>GTP + AH2 + S-adenosyl-L-methionine = (8S)-3',8-cyclo-7,8-dihydroguanosine 5'-triphosphate + 5'-deoxyadenosine + L-methionine + A + H(+)</text>
        <dbReference type="Rhea" id="RHEA:49576"/>
        <dbReference type="ChEBI" id="CHEBI:13193"/>
        <dbReference type="ChEBI" id="CHEBI:15378"/>
        <dbReference type="ChEBI" id="CHEBI:17319"/>
        <dbReference type="ChEBI" id="CHEBI:17499"/>
        <dbReference type="ChEBI" id="CHEBI:37565"/>
        <dbReference type="ChEBI" id="CHEBI:57844"/>
        <dbReference type="ChEBI" id="CHEBI:59789"/>
        <dbReference type="ChEBI" id="CHEBI:131766"/>
        <dbReference type="EC" id="4.1.99.22"/>
    </reaction>
</comment>
<comment type="similarity">
    <text evidence="12">Belongs to the radical SAM superfamily. MoaA family.</text>
</comment>
<evidence type="ECO:0000256" key="1">
    <source>
        <dbReference type="ARBA" id="ARBA00012167"/>
    </source>
</evidence>
<dbReference type="PROSITE" id="PS51918">
    <property type="entry name" value="RADICAL_SAM"/>
    <property type="match status" value="1"/>
</dbReference>
<sequence>MLDQYGRDIRYMRISITDRCNLRCRYCMPQEEQPEETLLDAEEILRLCACAVSLGITRFKITGGEPLVRADCPELIRRLKEIPGVEQVTLTTNGLCLSQALPSLARAKIDGINVSLDTLRPERFREITGRDGWQRVWDGIQEGVRLGIPMKVNCVLLGGINEDEILNFVRLARKEPLDVRFIEMMPIGPGKGWAGVGSERVFEIVRREYPDFAPVSETRGNGPAVYGRIPGFLGCIGWIDAVHGKFCQTCNRVRLTGDGFLKPCLYYASGTDLRALLRRGASDEELAGAMEQAVRHKPREHHFGEKSRDGEAEERNMSQIGG</sequence>
<feature type="binding site" evidence="12">
    <location>
        <position position="13"/>
    </location>
    <ligand>
        <name>GTP</name>
        <dbReference type="ChEBI" id="CHEBI:37565"/>
    </ligand>
</feature>
<dbReference type="SFLD" id="SFLDS00029">
    <property type="entry name" value="Radical_SAM"/>
    <property type="match status" value="1"/>
</dbReference>
<keyword evidence="10 12" id="KW-0456">Lyase</keyword>